<comment type="caution">
    <text evidence="10">The sequence shown here is derived from an EMBL/GenBank/DDBJ whole genome shotgun (WGS) entry which is preliminary data.</text>
</comment>
<evidence type="ECO:0000259" key="9">
    <source>
        <dbReference type="Pfam" id="PF00361"/>
    </source>
</evidence>
<name>A0AA37UVN8_9MICO</name>
<evidence type="ECO:0000313" key="11">
    <source>
        <dbReference type="Proteomes" id="UP001157161"/>
    </source>
</evidence>
<feature type="transmembrane region" description="Helical" evidence="8">
    <location>
        <begin position="314"/>
        <end position="338"/>
    </location>
</feature>
<feature type="transmembrane region" description="Helical" evidence="8">
    <location>
        <begin position="420"/>
        <end position="441"/>
    </location>
</feature>
<evidence type="ECO:0000313" key="10">
    <source>
        <dbReference type="EMBL" id="GMA31326.1"/>
    </source>
</evidence>
<dbReference type="GO" id="GO:0005886">
    <property type="term" value="C:plasma membrane"/>
    <property type="evidence" value="ECO:0007669"/>
    <property type="project" value="UniProtKB-SubCell"/>
</dbReference>
<dbReference type="PRINTS" id="PR01434">
    <property type="entry name" value="NADHDHGNASE5"/>
</dbReference>
<feature type="transmembrane region" description="Helical" evidence="8">
    <location>
        <begin position="382"/>
        <end position="400"/>
    </location>
</feature>
<feature type="transmembrane region" description="Helical" evidence="8">
    <location>
        <begin position="252"/>
        <end position="271"/>
    </location>
</feature>
<evidence type="ECO:0000256" key="8">
    <source>
        <dbReference type="SAM" id="Phobius"/>
    </source>
</evidence>
<protein>
    <submittedName>
        <fullName evidence="10">Cation:proton antiporter</fullName>
    </submittedName>
</protein>
<comment type="subcellular location">
    <subcellularLocation>
        <location evidence="1">Cell membrane</location>
        <topology evidence="1">Multi-pass membrane protein</topology>
    </subcellularLocation>
    <subcellularLocation>
        <location evidence="7">Membrane</location>
        <topology evidence="7">Multi-pass membrane protein</topology>
    </subcellularLocation>
</comment>
<feature type="transmembrane region" description="Helical" evidence="8">
    <location>
        <begin position="283"/>
        <end position="302"/>
    </location>
</feature>
<dbReference type="InterPro" id="IPR050586">
    <property type="entry name" value="CPA3_Na-H_Antiporter_D"/>
</dbReference>
<accession>A0AA37UVN8</accession>
<evidence type="ECO:0000256" key="6">
    <source>
        <dbReference type="ARBA" id="ARBA00023136"/>
    </source>
</evidence>
<comment type="similarity">
    <text evidence="2">Belongs to the CPA3 antiporters (TC 2.A.63) subunit D family.</text>
</comment>
<sequence length="510" mass="52778">MTPDAVVTASPIPYLVLLASLLPALAIFPLREGQVRTRTAINLGGALVKIALVVALIPPVVNGEKQRASFEWVPGIEIVLVTDSFGLFFGALSAVLWLVTTVYAVGYLEGSPNRSRFFGFFSLCVTATAGIGLAGNLLTFLIFFEMLTLVTYPLVAHRGTAAAFAGARRYLAYTLTGGVVLLAGVVWLTAEVGPVEFTSGGVDAVARLAQEEPVTVTAIAAMMLVGVGVKAAILPLHGWLPAAMVAPAPVSALLHAVAVVKAGAFGVVRVVHDVFGAELLARLGLLTVLAVTAAVTILYGSVRALTQDDLKKRLAYSTVSQLSYVALGAALLSPLAVAGALVHVVNQGVMKITLFFCAGLFAEELRVSRVSELAGVGRRMPLAGAAFTVAALGMIGLPPLAGFVSKWALASGALQAGDGWVVPVLLTSTVLNAAYFLPVVYRMWALPPADDAPWAQEDDGARPRARLGAPLALVAPPVVTAALTIALGVAAGLPYSPWAIAQVIAGQVLP</sequence>
<reference evidence="10" key="2">
    <citation type="submission" date="2023-02" db="EMBL/GenBank/DDBJ databases">
        <authorList>
            <person name="Sun Q."/>
            <person name="Mori K."/>
        </authorList>
    </citation>
    <scope>NUCLEOTIDE SEQUENCE</scope>
    <source>
        <strain evidence="10">NBRC 112290</strain>
    </source>
</reference>
<dbReference type="AlphaFoldDB" id="A0AA37UVN8"/>
<keyword evidence="5 8" id="KW-1133">Transmembrane helix</keyword>
<keyword evidence="3" id="KW-1003">Cell membrane</keyword>
<keyword evidence="6 8" id="KW-0472">Membrane</keyword>
<feature type="transmembrane region" description="Helical" evidence="8">
    <location>
        <begin position="170"/>
        <end position="190"/>
    </location>
</feature>
<dbReference type="PANTHER" id="PTHR42703:SF1">
    <property type="entry name" value="NA(+)_H(+) ANTIPORTER SUBUNIT D1"/>
    <property type="match status" value="1"/>
</dbReference>
<feature type="transmembrane region" description="Helical" evidence="8">
    <location>
        <begin position="78"/>
        <end position="105"/>
    </location>
</feature>
<feature type="domain" description="NADH:quinone oxidoreductase/Mrp antiporter transmembrane" evidence="9">
    <location>
        <begin position="134"/>
        <end position="431"/>
    </location>
</feature>
<dbReference type="InterPro" id="IPR001750">
    <property type="entry name" value="ND/Mrp_TM"/>
</dbReference>
<organism evidence="10 11">
    <name type="scientific">Litorihabitans aurantiacus</name>
    <dbReference type="NCBI Taxonomy" id="1930061"/>
    <lineage>
        <taxon>Bacteria</taxon>
        <taxon>Bacillati</taxon>
        <taxon>Actinomycetota</taxon>
        <taxon>Actinomycetes</taxon>
        <taxon>Micrococcales</taxon>
        <taxon>Beutenbergiaceae</taxon>
        <taxon>Litorihabitans</taxon>
    </lineage>
</organism>
<keyword evidence="11" id="KW-1185">Reference proteome</keyword>
<feature type="transmembrane region" description="Helical" evidence="8">
    <location>
        <begin position="471"/>
        <end position="493"/>
    </location>
</feature>
<feature type="transmembrane region" description="Helical" evidence="8">
    <location>
        <begin position="40"/>
        <end position="58"/>
    </location>
</feature>
<evidence type="ECO:0000256" key="7">
    <source>
        <dbReference type="RuleBase" id="RU000320"/>
    </source>
</evidence>
<evidence type="ECO:0000256" key="5">
    <source>
        <dbReference type="ARBA" id="ARBA00022989"/>
    </source>
</evidence>
<evidence type="ECO:0000256" key="1">
    <source>
        <dbReference type="ARBA" id="ARBA00004651"/>
    </source>
</evidence>
<dbReference type="Proteomes" id="UP001157161">
    <property type="component" value="Unassembled WGS sequence"/>
</dbReference>
<feature type="transmembrane region" description="Helical" evidence="8">
    <location>
        <begin position="117"/>
        <end position="134"/>
    </location>
</feature>
<dbReference type="EMBL" id="BSUM01000001">
    <property type="protein sequence ID" value="GMA31326.1"/>
    <property type="molecule type" value="Genomic_DNA"/>
</dbReference>
<dbReference type="Pfam" id="PF00361">
    <property type="entry name" value="Proton_antipo_M"/>
    <property type="match status" value="1"/>
</dbReference>
<dbReference type="PANTHER" id="PTHR42703">
    <property type="entry name" value="NADH DEHYDROGENASE"/>
    <property type="match status" value="1"/>
</dbReference>
<proteinExistence type="inferred from homology"/>
<feature type="transmembrane region" description="Helical" evidence="8">
    <location>
        <begin position="218"/>
        <end position="240"/>
    </location>
</feature>
<reference evidence="10" key="1">
    <citation type="journal article" date="2014" name="Int. J. Syst. Evol. Microbiol.">
        <title>Complete genome sequence of Corynebacterium casei LMG S-19264T (=DSM 44701T), isolated from a smear-ripened cheese.</title>
        <authorList>
            <consortium name="US DOE Joint Genome Institute (JGI-PGF)"/>
            <person name="Walter F."/>
            <person name="Albersmeier A."/>
            <person name="Kalinowski J."/>
            <person name="Ruckert C."/>
        </authorList>
    </citation>
    <scope>NUCLEOTIDE SEQUENCE</scope>
    <source>
        <strain evidence="10">NBRC 112290</strain>
    </source>
</reference>
<keyword evidence="4 7" id="KW-0812">Transmembrane</keyword>
<evidence type="ECO:0000256" key="2">
    <source>
        <dbReference type="ARBA" id="ARBA00005346"/>
    </source>
</evidence>
<gene>
    <name evidence="10" type="ORF">GCM10025875_13180</name>
</gene>
<evidence type="ECO:0000256" key="4">
    <source>
        <dbReference type="ARBA" id="ARBA00022692"/>
    </source>
</evidence>
<dbReference type="RefSeq" id="WP_284250182.1">
    <property type="nucleotide sequence ID" value="NZ_BSUM01000001.1"/>
</dbReference>
<feature type="transmembrane region" description="Helical" evidence="8">
    <location>
        <begin position="12"/>
        <end position="28"/>
    </location>
</feature>
<evidence type="ECO:0000256" key="3">
    <source>
        <dbReference type="ARBA" id="ARBA00022475"/>
    </source>
</evidence>